<dbReference type="HOGENOM" id="CLU_814901_0_0_1"/>
<evidence type="ECO:0000259" key="6">
    <source>
        <dbReference type="PROSITE" id="PS50103"/>
    </source>
</evidence>
<name>A0A0D3J2X2_EMIH1</name>
<dbReference type="EnsemblProtists" id="EOD17857">
    <property type="protein sequence ID" value="EOD17857"/>
    <property type="gene ID" value="EMIHUDRAFT_209870"/>
</dbReference>
<feature type="compositionally biased region" description="Gly residues" evidence="5">
    <location>
        <begin position="322"/>
        <end position="341"/>
    </location>
</feature>
<organism evidence="7 8">
    <name type="scientific">Emiliania huxleyi (strain CCMP1516)</name>
    <dbReference type="NCBI Taxonomy" id="280463"/>
    <lineage>
        <taxon>Eukaryota</taxon>
        <taxon>Haptista</taxon>
        <taxon>Haptophyta</taxon>
        <taxon>Prymnesiophyceae</taxon>
        <taxon>Isochrysidales</taxon>
        <taxon>Noelaerhabdaceae</taxon>
        <taxon>Emiliania</taxon>
    </lineage>
</organism>
<dbReference type="eggNOG" id="KOG3266">
    <property type="taxonomic scope" value="Eukaryota"/>
</dbReference>
<reference evidence="8" key="1">
    <citation type="journal article" date="2013" name="Nature">
        <title>Pan genome of the phytoplankton Emiliania underpins its global distribution.</title>
        <authorList>
            <person name="Read B.A."/>
            <person name="Kegel J."/>
            <person name="Klute M.J."/>
            <person name="Kuo A."/>
            <person name="Lefebvre S.C."/>
            <person name="Maumus F."/>
            <person name="Mayer C."/>
            <person name="Miller J."/>
            <person name="Monier A."/>
            <person name="Salamov A."/>
            <person name="Young J."/>
            <person name="Aguilar M."/>
            <person name="Claverie J.M."/>
            <person name="Frickenhaus S."/>
            <person name="Gonzalez K."/>
            <person name="Herman E.K."/>
            <person name="Lin Y.C."/>
            <person name="Napier J."/>
            <person name="Ogata H."/>
            <person name="Sarno A.F."/>
            <person name="Shmutz J."/>
            <person name="Schroeder D."/>
            <person name="de Vargas C."/>
            <person name="Verret F."/>
            <person name="von Dassow P."/>
            <person name="Valentin K."/>
            <person name="Van de Peer Y."/>
            <person name="Wheeler G."/>
            <person name="Dacks J.B."/>
            <person name="Delwiche C.F."/>
            <person name="Dyhrman S.T."/>
            <person name="Glockner G."/>
            <person name="John U."/>
            <person name="Richards T."/>
            <person name="Worden A.Z."/>
            <person name="Zhang X."/>
            <person name="Grigoriev I.V."/>
            <person name="Allen A.E."/>
            <person name="Bidle K."/>
            <person name="Borodovsky M."/>
            <person name="Bowler C."/>
            <person name="Brownlee C."/>
            <person name="Cock J.M."/>
            <person name="Elias M."/>
            <person name="Gladyshev V.N."/>
            <person name="Groth M."/>
            <person name="Guda C."/>
            <person name="Hadaegh A."/>
            <person name="Iglesias-Rodriguez M.D."/>
            <person name="Jenkins J."/>
            <person name="Jones B.M."/>
            <person name="Lawson T."/>
            <person name="Leese F."/>
            <person name="Lindquist E."/>
            <person name="Lobanov A."/>
            <person name="Lomsadze A."/>
            <person name="Malik S.B."/>
            <person name="Marsh M.E."/>
            <person name="Mackinder L."/>
            <person name="Mock T."/>
            <person name="Mueller-Roeber B."/>
            <person name="Pagarete A."/>
            <person name="Parker M."/>
            <person name="Probert I."/>
            <person name="Quesneville H."/>
            <person name="Raines C."/>
            <person name="Rensing S.A."/>
            <person name="Riano-Pachon D.M."/>
            <person name="Richier S."/>
            <person name="Rokitta S."/>
            <person name="Shiraiwa Y."/>
            <person name="Soanes D.M."/>
            <person name="van der Giezen M."/>
            <person name="Wahlund T.M."/>
            <person name="Williams B."/>
            <person name="Wilson W."/>
            <person name="Wolfe G."/>
            <person name="Wurch L.L."/>
        </authorList>
    </citation>
    <scope>NUCLEOTIDE SEQUENCE</scope>
</reference>
<evidence type="ECO:0000313" key="7">
    <source>
        <dbReference type="EnsemblProtists" id="EOD17857"/>
    </source>
</evidence>
<accession>A0A0D3J2X2</accession>
<feature type="compositionally biased region" description="Low complexity" evidence="5">
    <location>
        <begin position="293"/>
        <end position="321"/>
    </location>
</feature>
<dbReference type="GeneID" id="17263886"/>
<evidence type="ECO:0000256" key="5">
    <source>
        <dbReference type="SAM" id="MobiDB-lite"/>
    </source>
</evidence>
<dbReference type="InterPro" id="IPR000571">
    <property type="entry name" value="Znf_CCCH"/>
</dbReference>
<feature type="domain" description="C3H1-type" evidence="6">
    <location>
        <begin position="265"/>
        <end position="293"/>
    </location>
</feature>
<reference evidence="7" key="2">
    <citation type="submission" date="2024-10" db="UniProtKB">
        <authorList>
            <consortium name="EnsemblProtists"/>
        </authorList>
    </citation>
    <scope>IDENTIFICATION</scope>
</reference>
<feature type="region of interest" description="Disordered" evidence="5">
    <location>
        <begin position="193"/>
        <end position="266"/>
    </location>
</feature>
<dbReference type="RefSeq" id="XP_005770286.1">
    <property type="nucleotide sequence ID" value="XM_005770229.1"/>
</dbReference>
<evidence type="ECO:0000313" key="8">
    <source>
        <dbReference type="Proteomes" id="UP000013827"/>
    </source>
</evidence>
<dbReference type="SUPFAM" id="SSF90229">
    <property type="entry name" value="CCCH zinc finger"/>
    <property type="match status" value="1"/>
</dbReference>
<dbReference type="SUPFAM" id="SSF51230">
    <property type="entry name" value="Single hybrid motif"/>
    <property type="match status" value="1"/>
</dbReference>
<proteinExistence type="predicted"/>
<feature type="compositionally biased region" description="Gly residues" evidence="5">
    <location>
        <begin position="195"/>
        <end position="207"/>
    </location>
</feature>
<dbReference type="KEGG" id="ehx:EMIHUDRAFT_209870"/>
<dbReference type="Gene3D" id="4.10.1000.10">
    <property type="entry name" value="Zinc finger, CCCH-type"/>
    <property type="match status" value="1"/>
</dbReference>
<evidence type="ECO:0000256" key="3">
    <source>
        <dbReference type="ARBA" id="ARBA00022833"/>
    </source>
</evidence>
<dbReference type="Proteomes" id="UP000013827">
    <property type="component" value="Unassembled WGS sequence"/>
</dbReference>
<evidence type="ECO:0000256" key="2">
    <source>
        <dbReference type="ARBA" id="ARBA00022771"/>
    </source>
</evidence>
<evidence type="ECO:0000256" key="1">
    <source>
        <dbReference type="ARBA" id="ARBA00022723"/>
    </source>
</evidence>
<keyword evidence="1 4" id="KW-0479">Metal-binding</keyword>
<feature type="zinc finger region" description="C3H1-type" evidence="4">
    <location>
        <begin position="265"/>
        <end position="293"/>
    </location>
</feature>
<dbReference type="GO" id="GO:0008270">
    <property type="term" value="F:zinc ion binding"/>
    <property type="evidence" value="ECO:0007669"/>
    <property type="project" value="UniProtKB-KW"/>
</dbReference>
<keyword evidence="2 4" id="KW-0863">Zinc-finger</keyword>
<dbReference type="PaxDb" id="2903-EOD17857"/>
<feature type="region of interest" description="Disordered" evidence="5">
    <location>
        <begin position="1"/>
        <end position="32"/>
    </location>
</feature>
<dbReference type="PANTHER" id="PTHR13651:SF0">
    <property type="entry name" value="PROTEIN ABITRAM"/>
    <property type="match status" value="1"/>
</dbReference>
<evidence type="ECO:0000256" key="4">
    <source>
        <dbReference type="PROSITE-ProRule" id="PRU00723"/>
    </source>
</evidence>
<feature type="region of interest" description="Disordered" evidence="5">
    <location>
        <begin position="293"/>
        <end position="341"/>
    </location>
</feature>
<dbReference type="InterPro" id="IPR011053">
    <property type="entry name" value="Single_hybrid_motif"/>
</dbReference>
<dbReference type="AlphaFoldDB" id="A0A0D3J2X2"/>
<protein>
    <recommendedName>
        <fullName evidence="6">C3H1-type domain-containing protein</fullName>
    </recommendedName>
</protein>
<dbReference type="GO" id="GO:0005634">
    <property type="term" value="C:nucleus"/>
    <property type="evidence" value="ECO:0007669"/>
    <property type="project" value="TreeGrafter"/>
</dbReference>
<dbReference type="SMART" id="SM00356">
    <property type="entry name" value="ZnF_C3H1"/>
    <property type="match status" value="1"/>
</dbReference>
<dbReference type="InterPro" id="IPR036855">
    <property type="entry name" value="Znf_CCCH_sf"/>
</dbReference>
<keyword evidence="3 4" id="KW-0862">Zinc</keyword>
<dbReference type="PROSITE" id="PS50103">
    <property type="entry name" value="ZF_C3H1"/>
    <property type="match status" value="1"/>
</dbReference>
<dbReference type="InterPro" id="IPR039169">
    <property type="entry name" value="Abitram"/>
</dbReference>
<keyword evidence="8" id="KW-1185">Reference proteome</keyword>
<dbReference type="STRING" id="2903.R1C6M1"/>
<sequence>MCDVESEPEPAPAAAAADCEEAPGDVGTTRLPDLSPDGWPIYPSVTERYFTTYVTSNHQALHVHSNGICLLGLAPSHPLLAPGAARITGVAFRDHDAKNLLANEVRGKRKSGAVFVLPRDLVASVTTEAGGDPLPLWACVRANVIEVNRRLIEEPELLGSAGGRGWLAVLMPKMAEKGSIGAALLELDRRDAAGRGSGTEEGGGRTEQGGLRYLRKGLEPPHSAPVRRTAPLRDPTGNHKRRRDQQDASAPGGDEQQPRVSRKAARRARVCWDFAETGTCKFADKCRFRHAAPSEAPSEAAPSVGGAEPSGGAEAGEAADAGDGGESGGVGSGGAEGGCWC</sequence>
<dbReference type="PANTHER" id="PTHR13651">
    <property type="entry name" value="PROTEIN ABITRAM"/>
    <property type="match status" value="1"/>
</dbReference>